<protein>
    <recommendedName>
        <fullName evidence="17">Phospholipid/glycerol acyltransferase domain-containing protein</fullName>
    </recommendedName>
</protein>
<reference evidence="18" key="1">
    <citation type="submission" date="2023-07" db="EMBL/GenBank/DDBJ databases">
        <title>Chromosome-level Genome Assembly of Striped Snakehead (Channa striata).</title>
        <authorList>
            <person name="Liu H."/>
        </authorList>
    </citation>
    <scope>NUCLEOTIDE SEQUENCE</scope>
    <source>
        <strain evidence="18">Gz</strain>
        <tissue evidence="18">Muscle</tissue>
    </source>
</reference>
<evidence type="ECO:0000256" key="6">
    <source>
        <dbReference type="ARBA" id="ARBA00022516"/>
    </source>
</evidence>
<evidence type="ECO:0000256" key="14">
    <source>
        <dbReference type="ARBA" id="ARBA00023264"/>
    </source>
</evidence>
<comment type="similarity">
    <text evidence="5">Belongs to the 1-acyl-sn-glycerol-3-phosphate acyltransferase family.</text>
</comment>
<dbReference type="SMART" id="SM00563">
    <property type="entry name" value="PlsC"/>
    <property type="match status" value="1"/>
</dbReference>
<keyword evidence="7" id="KW-0808">Transferase</keyword>
<evidence type="ECO:0000256" key="5">
    <source>
        <dbReference type="ARBA" id="ARBA00008655"/>
    </source>
</evidence>
<evidence type="ECO:0000256" key="2">
    <source>
        <dbReference type="ARBA" id="ARBA00004765"/>
    </source>
</evidence>
<evidence type="ECO:0000256" key="3">
    <source>
        <dbReference type="ARBA" id="ARBA00004771"/>
    </source>
</evidence>
<organism evidence="18 19">
    <name type="scientific">Channa striata</name>
    <name type="common">Snakehead murrel</name>
    <name type="synonym">Ophicephalus striatus</name>
    <dbReference type="NCBI Taxonomy" id="64152"/>
    <lineage>
        <taxon>Eukaryota</taxon>
        <taxon>Metazoa</taxon>
        <taxon>Chordata</taxon>
        <taxon>Craniata</taxon>
        <taxon>Vertebrata</taxon>
        <taxon>Euteleostomi</taxon>
        <taxon>Actinopterygii</taxon>
        <taxon>Neopterygii</taxon>
        <taxon>Teleostei</taxon>
        <taxon>Neoteleostei</taxon>
        <taxon>Acanthomorphata</taxon>
        <taxon>Anabantaria</taxon>
        <taxon>Anabantiformes</taxon>
        <taxon>Channoidei</taxon>
        <taxon>Channidae</taxon>
        <taxon>Channa</taxon>
    </lineage>
</organism>
<evidence type="ECO:0000256" key="8">
    <source>
        <dbReference type="ARBA" id="ARBA00022692"/>
    </source>
</evidence>
<dbReference type="InterPro" id="IPR045252">
    <property type="entry name" value="LPCAT1-like"/>
</dbReference>
<dbReference type="AlphaFoldDB" id="A0AA88LQ85"/>
<evidence type="ECO:0000256" key="4">
    <source>
        <dbReference type="ARBA" id="ARBA00005189"/>
    </source>
</evidence>
<keyword evidence="12 16" id="KW-0472">Membrane</keyword>
<dbReference type="EMBL" id="JAUPFM010000020">
    <property type="protein sequence ID" value="KAK2818518.1"/>
    <property type="molecule type" value="Genomic_DNA"/>
</dbReference>
<dbReference type="GO" id="GO:0005789">
    <property type="term" value="C:endoplasmic reticulum membrane"/>
    <property type="evidence" value="ECO:0007669"/>
    <property type="project" value="UniProtKB-SubCell"/>
</dbReference>
<comment type="subcellular location">
    <subcellularLocation>
        <location evidence="1">Endoplasmic reticulum membrane</location>
        <topology evidence="1">Multi-pass membrane protein</topology>
    </subcellularLocation>
</comment>
<keyword evidence="6" id="KW-0444">Lipid biosynthesis</keyword>
<keyword evidence="14" id="KW-1208">Phospholipid metabolism</keyword>
<gene>
    <name evidence="18" type="ORF">Q5P01_024079</name>
</gene>
<feature type="transmembrane region" description="Helical" evidence="16">
    <location>
        <begin position="144"/>
        <end position="162"/>
    </location>
</feature>
<evidence type="ECO:0000256" key="7">
    <source>
        <dbReference type="ARBA" id="ARBA00022679"/>
    </source>
</evidence>
<keyword evidence="11" id="KW-0443">Lipid metabolism</keyword>
<dbReference type="InterPro" id="IPR002123">
    <property type="entry name" value="Plipid/glycerol_acylTrfase"/>
</dbReference>
<dbReference type="Pfam" id="PF01553">
    <property type="entry name" value="Acyltransferase"/>
    <property type="match status" value="1"/>
</dbReference>
<dbReference type="CDD" id="cd07991">
    <property type="entry name" value="LPLAT_LPCAT1-like"/>
    <property type="match status" value="1"/>
</dbReference>
<dbReference type="PANTHER" id="PTHR23063">
    <property type="entry name" value="PHOSPHOLIPID ACYLTRANSFERASE"/>
    <property type="match status" value="1"/>
</dbReference>
<evidence type="ECO:0000256" key="9">
    <source>
        <dbReference type="ARBA" id="ARBA00022824"/>
    </source>
</evidence>
<accession>A0AA88LQ85</accession>
<feature type="transmembrane region" description="Helical" evidence="16">
    <location>
        <begin position="168"/>
        <end position="188"/>
    </location>
</feature>
<evidence type="ECO:0000256" key="11">
    <source>
        <dbReference type="ARBA" id="ARBA00023098"/>
    </source>
</evidence>
<comment type="pathway">
    <text evidence="4">Lipid metabolism.</text>
</comment>
<proteinExistence type="inferred from homology"/>
<dbReference type="Proteomes" id="UP001187415">
    <property type="component" value="Unassembled WGS sequence"/>
</dbReference>
<evidence type="ECO:0000256" key="12">
    <source>
        <dbReference type="ARBA" id="ARBA00023136"/>
    </source>
</evidence>
<evidence type="ECO:0000256" key="1">
    <source>
        <dbReference type="ARBA" id="ARBA00004477"/>
    </source>
</evidence>
<keyword evidence="19" id="KW-1185">Reference proteome</keyword>
<keyword evidence="8 16" id="KW-0812">Transmembrane</keyword>
<evidence type="ECO:0000259" key="17">
    <source>
        <dbReference type="SMART" id="SM00563"/>
    </source>
</evidence>
<feature type="transmembrane region" description="Helical" evidence="16">
    <location>
        <begin position="12"/>
        <end position="40"/>
    </location>
</feature>
<keyword evidence="10 16" id="KW-1133">Transmembrane helix</keyword>
<comment type="pathway">
    <text evidence="3">Glycerolipid metabolism; triacylglycerol biosynthesis.</text>
</comment>
<keyword evidence="13" id="KW-0594">Phospholipid biosynthesis</keyword>
<feature type="domain" description="Phospholipid/glycerol acyltransferase" evidence="17">
    <location>
        <begin position="230"/>
        <end position="341"/>
    </location>
</feature>
<dbReference type="GO" id="GO:0019432">
    <property type="term" value="P:triglyceride biosynthetic process"/>
    <property type="evidence" value="ECO:0007669"/>
    <property type="project" value="TreeGrafter"/>
</dbReference>
<dbReference type="GO" id="GO:0004366">
    <property type="term" value="F:glycerol-3-phosphate O-acyltransferase activity"/>
    <property type="evidence" value="ECO:0007669"/>
    <property type="project" value="TreeGrafter"/>
</dbReference>
<keyword evidence="9" id="KW-0256">Endoplasmic reticulum</keyword>
<evidence type="ECO:0000313" key="18">
    <source>
        <dbReference type="EMBL" id="KAK2818518.1"/>
    </source>
</evidence>
<evidence type="ECO:0000256" key="13">
    <source>
        <dbReference type="ARBA" id="ARBA00023209"/>
    </source>
</evidence>
<dbReference type="GO" id="GO:0008654">
    <property type="term" value="P:phospholipid biosynthetic process"/>
    <property type="evidence" value="ECO:0007669"/>
    <property type="project" value="UniProtKB-KW"/>
</dbReference>
<evidence type="ECO:0000256" key="10">
    <source>
        <dbReference type="ARBA" id="ARBA00022989"/>
    </source>
</evidence>
<dbReference type="SUPFAM" id="SSF69593">
    <property type="entry name" value="Glycerol-3-phosphate (1)-acyltransferase"/>
    <property type="match status" value="1"/>
</dbReference>
<comment type="caution">
    <text evidence="18">The sequence shown here is derived from an EMBL/GenBank/DDBJ whole genome shotgun (WGS) entry which is preliminary data.</text>
</comment>
<comment type="pathway">
    <text evidence="2">Phospholipid metabolism; CDP-diacylglycerol biosynthesis; CDP-diacylglycerol from sn-glycerol 3-phosphate: step 1/3.</text>
</comment>
<dbReference type="PANTHER" id="PTHR23063:SF10">
    <property type="entry name" value="GLYCEROL-3-PHOSPHATE ACYLTRANSFERASE 3"/>
    <property type="match status" value="1"/>
</dbReference>
<evidence type="ECO:0000256" key="15">
    <source>
        <dbReference type="ARBA" id="ARBA00023315"/>
    </source>
</evidence>
<evidence type="ECO:0000256" key="16">
    <source>
        <dbReference type="SAM" id="Phobius"/>
    </source>
</evidence>
<sequence length="453" mass="51122">MENLWCVALGVFQMWMFVVVFLITLPAMFGQSLGVTGVYIQILVKILEWATIRIQRGQQEQPSVPVPLPNGIIERAGSSMKEEIQQLRSSRSLAEGEFALSDAFYFCKKGLESIADDQVTQRFSSEELASWNLLTRTNQNFRYISLRLTVIWGLGVFVRYCILLPLRITLAIIGLSWLVIGTTLVGFLPEHSGKNWLSELVHLTCYRICARGLSATIRYHNKENKPRKGGICVANHTTPIDVVILANDGCYAMVGQIHGGLLGVLQRSMVRSCPHVWFERSEMKDRHAVTSRLRAHVAAKTKLPIMIFPEGTCINNTSVMMFKKGSFEIGGTIYPVAIKYDPRFGDAFWNSSKYNMVSYLLRTMTSWAIVVNVWYLPPMTIQDREDAAQFANRVKSAIARQGGLLDLAWDGGLKRTKVKDSLKEEQQKMYSSILVDLNGTDSPETRSRRPEEP</sequence>
<name>A0AA88LQ85_CHASR</name>
<evidence type="ECO:0000313" key="19">
    <source>
        <dbReference type="Proteomes" id="UP001187415"/>
    </source>
</evidence>
<keyword evidence="15" id="KW-0012">Acyltransferase</keyword>